<dbReference type="GO" id="GO:0000287">
    <property type="term" value="F:magnesium ion binding"/>
    <property type="evidence" value="ECO:0007669"/>
    <property type="project" value="InterPro"/>
</dbReference>
<dbReference type="PANTHER" id="PTHR42946">
    <property type="entry name" value="PHOSPHOHEXOSE MUTASE"/>
    <property type="match status" value="1"/>
</dbReference>
<protein>
    <recommendedName>
        <fullName evidence="7">Alpha-D-phosphohexomutase alpha/beta/alpha domain-containing protein</fullName>
    </recommendedName>
</protein>
<dbReference type="Pfam" id="PF02878">
    <property type="entry name" value="PGM_PMM_I"/>
    <property type="match status" value="1"/>
</dbReference>
<evidence type="ECO:0000259" key="5">
    <source>
        <dbReference type="Pfam" id="PF02879"/>
    </source>
</evidence>
<comment type="caution">
    <text evidence="6">The sequence shown here is derived from an EMBL/GenBank/DDBJ whole genome shotgun (WGS) entry which is preliminary data.</text>
</comment>
<feature type="non-terminal residue" evidence="6">
    <location>
        <position position="270"/>
    </location>
</feature>
<organism evidence="6">
    <name type="scientific">marine sediment metagenome</name>
    <dbReference type="NCBI Taxonomy" id="412755"/>
    <lineage>
        <taxon>unclassified sequences</taxon>
        <taxon>metagenomes</taxon>
        <taxon>ecological metagenomes</taxon>
    </lineage>
</organism>
<dbReference type="SUPFAM" id="SSF53738">
    <property type="entry name" value="Phosphoglucomutase, first 3 domains"/>
    <property type="match status" value="2"/>
</dbReference>
<accession>X0VQR6</accession>
<dbReference type="InterPro" id="IPR050060">
    <property type="entry name" value="Phosphoglucosamine_mutase"/>
</dbReference>
<dbReference type="InterPro" id="IPR005845">
    <property type="entry name" value="A-D-PHexomutase_a/b/a-II"/>
</dbReference>
<dbReference type="InterPro" id="IPR016066">
    <property type="entry name" value="A-D-PHexomutase_CS"/>
</dbReference>
<dbReference type="InterPro" id="IPR005841">
    <property type="entry name" value="Alpha-D-phosphohexomutase_SF"/>
</dbReference>
<dbReference type="GO" id="GO:0004615">
    <property type="term" value="F:phosphomannomutase activity"/>
    <property type="evidence" value="ECO:0007669"/>
    <property type="project" value="TreeGrafter"/>
</dbReference>
<evidence type="ECO:0000256" key="1">
    <source>
        <dbReference type="ARBA" id="ARBA00001946"/>
    </source>
</evidence>
<dbReference type="GO" id="GO:0008966">
    <property type="term" value="F:phosphoglucosamine mutase activity"/>
    <property type="evidence" value="ECO:0007669"/>
    <property type="project" value="TreeGrafter"/>
</dbReference>
<keyword evidence="3" id="KW-0597">Phosphoprotein</keyword>
<dbReference type="Gene3D" id="3.40.120.10">
    <property type="entry name" value="Alpha-D-Glucose-1,6-Bisphosphate, subunit A, domain 3"/>
    <property type="match status" value="3"/>
</dbReference>
<feature type="domain" description="Alpha-D-phosphohexomutase alpha/beta/alpha" evidence="4">
    <location>
        <begin position="3"/>
        <end position="126"/>
    </location>
</feature>
<evidence type="ECO:0000256" key="3">
    <source>
        <dbReference type="ARBA" id="ARBA00022553"/>
    </source>
</evidence>
<dbReference type="GO" id="GO:0005975">
    <property type="term" value="P:carbohydrate metabolic process"/>
    <property type="evidence" value="ECO:0007669"/>
    <property type="project" value="InterPro"/>
</dbReference>
<dbReference type="Pfam" id="PF02879">
    <property type="entry name" value="PGM_PMM_II"/>
    <property type="match status" value="1"/>
</dbReference>
<feature type="non-terminal residue" evidence="6">
    <location>
        <position position="1"/>
    </location>
</feature>
<comment type="similarity">
    <text evidence="2">Belongs to the phosphohexose mutase family.</text>
</comment>
<dbReference type="AlphaFoldDB" id="X0VQR6"/>
<dbReference type="PANTHER" id="PTHR42946:SF1">
    <property type="entry name" value="PHOSPHOGLUCOMUTASE (ALPHA-D-GLUCOSE-1,6-BISPHOSPHATE-DEPENDENT)"/>
    <property type="match status" value="1"/>
</dbReference>
<evidence type="ECO:0000256" key="2">
    <source>
        <dbReference type="ARBA" id="ARBA00010231"/>
    </source>
</evidence>
<evidence type="ECO:0000259" key="4">
    <source>
        <dbReference type="Pfam" id="PF02878"/>
    </source>
</evidence>
<dbReference type="GO" id="GO:0009252">
    <property type="term" value="P:peptidoglycan biosynthetic process"/>
    <property type="evidence" value="ECO:0007669"/>
    <property type="project" value="TreeGrafter"/>
</dbReference>
<reference evidence="6" key="1">
    <citation type="journal article" date="2014" name="Front. Microbiol.">
        <title>High frequency of phylogenetically diverse reductive dehalogenase-homologous genes in deep subseafloor sedimentary metagenomes.</title>
        <authorList>
            <person name="Kawai M."/>
            <person name="Futagami T."/>
            <person name="Toyoda A."/>
            <person name="Takaki Y."/>
            <person name="Nishi S."/>
            <person name="Hori S."/>
            <person name="Arai W."/>
            <person name="Tsubouchi T."/>
            <person name="Morono Y."/>
            <person name="Uchiyama I."/>
            <person name="Ito T."/>
            <person name="Fujiyama A."/>
            <person name="Inagaki F."/>
            <person name="Takami H."/>
        </authorList>
    </citation>
    <scope>NUCLEOTIDE SEQUENCE</scope>
    <source>
        <strain evidence="6">Expedition CK06-06</strain>
    </source>
</reference>
<dbReference type="GO" id="GO:0006048">
    <property type="term" value="P:UDP-N-acetylglucosamine biosynthetic process"/>
    <property type="evidence" value="ECO:0007669"/>
    <property type="project" value="TreeGrafter"/>
</dbReference>
<dbReference type="GO" id="GO:0005829">
    <property type="term" value="C:cytosol"/>
    <property type="evidence" value="ECO:0007669"/>
    <property type="project" value="TreeGrafter"/>
</dbReference>
<dbReference type="PRINTS" id="PR00509">
    <property type="entry name" value="PGMPMM"/>
</dbReference>
<evidence type="ECO:0000313" key="6">
    <source>
        <dbReference type="EMBL" id="GAG02911.1"/>
    </source>
</evidence>
<dbReference type="InterPro" id="IPR005844">
    <property type="entry name" value="A-D-PHexomutase_a/b/a-I"/>
</dbReference>
<feature type="domain" description="Alpha-D-phosphohexomutase alpha/beta/alpha" evidence="5">
    <location>
        <begin position="148"/>
        <end position="246"/>
    </location>
</feature>
<comment type="cofactor">
    <cofactor evidence="1">
        <name>Mg(2+)</name>
        <dbReference type="ChEBI" id="CHEBI:18420"/>
    </cofactor>
</comment>
<proteinExistence type="inferred from homology"/>
<gene>
    <name evidence="6" type="ORF">S01H1_36238</name>
</gene>
<dbReference type="InterPro" id="IPR016055">
    <property type="entry name" value="A-D-PHexomutase_a/b/a-I/II/III"/>
</dbReference>
<dbReference type="EMBL" id="BARS01022691">
    <property type="protein sequence ID" value="GAG02911.1"/>
    <property type="molecule type" value="Genomic_DNA"/>
</dbReference>
<evidence type="ECO:0008006" key="7">
    <source>
        <dbReference type="Google" id="ProtNLM"/>
    </source>
</evidence>
<dbReference type="PROSITE" id="PS00710">
    <property type="entry name" value="PGM_PMM"/>
    <property type="match status" value="1"/>
</dbReference>
<name>X0VQR6_9ZZZZ</name>
<sequence>VGENLTASVAADYARAFGTSLKGGADKKDKKLSVCIGRDSRPSGQMLGSAVAAGLSAVGIDVIDLGLVTTPGVGIMVRHVDCAGGVVITASHNPIEYNGIKLLLGNGMAPPQDAAEQIKKSFFDKRFDLAHSTDCGRISSNEQTDAVHVSRVLAIVDKEAIAAKGFKVVLDSVNGAGGPVTKKLLAELGCRVSAINDEPTGRFAHTPEPTAENLMGLSDAVKSERAEIGFAQDPDADRLAIVDEAGTYIGEEYTLALAAKHVFSKRTGKA</sequence>